<dbReference type="Proteomes" id="UP001480082">
    <property type="component" value="Unassembled WGS sequence"/>
</dbReference>
<keyword evidence="2" id="KW-1185">Reference proteome</keyword>
<evidence type="ECO:0000313" key="2">
    <source>
        <dbReference type="Proteomes" id="UP001480082"/>
    </source>
</evidence>
<name>A0ACC6T398_9HYPH</name>
<protein>
    <submittedName>
        <fullName evidence="1">Uncharacterized protein</fullName>
    </submittedName>
</protein>
<comment type="caution">
    <text evidence="1">The sequence shown here is derived from an EMBL/GenBank/DDBJ whole genome shotgun (WGS) entry which is preliminary data.</text>
</comment>
<accession>A0ACC6T398</accession>
<gene>
    <name evidence="1" type="ORF">NKI81_20990</name>
</gene>
<proteinExistence type="predicted"/>
<reference evidence="1 2" key="1">
    <citation type="journal article" date="2024" name="Proc. Natl. Acad. Sci. U.S.A.">
        <title>The evolutionary genomics of adaptation to stress in wild rhizobium bacteria.</title>
        <authorList>
            <person name="Kehlet-Delgado H."/>
            <person name="Montoya A.P."/>
            <person name="Jensen K.T."/>
            <person name="Wendlandt C.E."/>
            <person name="Dexheimer C."/>
            <person name="Roberts M."/>
            <person name="Torres Martinez L."/>
            <person name="Friesen M.L."/>
            <person name="Griffitts J.S."/>
            <person name="Porter S.S."/>
        </authorList>
    </citation>
    <scope>NUCLEOTIDE SEQUENCE [LARGE SCALE GENOMIC DNA]</scope>
    <source>
        <strain evidence="1 2">M0468</strain>
    </source>
</reference>
<evidence type="ECO:0000313" key="1">
    <source>
        <dbReference type="EMBL" id="MER9286408.1"/>
    </source>
</evidence>
<organism evidence="1 2">
    <name type="scientific">Mesorhizobium australicum</name>
    <dbReference type="NCBI Taxonomy" id="536018"/>
    <lineage>
        <taxon>Bacteria</taxon>
        <taxon>Pseudomonadati</taxon>
        <taxon>Pseudomonadota</taxon>
        <taxon>Alphaproteobacteria</taxon>
        <taxon>Hyphomicrobiales</taxon>
        <taxon>Phyllobacteriaceae</taxon>
        <taxon>Mesorhizobium</taxon>
    </lineage>
</organism>
<sequence>MTDDDLKVYILNFQASEMPGYSDDHISLEAMERFHLYLRDSYDIAAYWNYIPLLYMVKTTISARELAERFRPFLGSRFLVGRIDKQDVDGQLPAEAWEWIYYPHQEKSKLAGGMLPRLSP</sequence>
<dbReference type="EMBL" id="JAMYRI010000012">
    <property type="protein sequence ID" value="MER9286408.1"/>
    <property type="molecule type" value="Genomic_DNA"/>
</dbReference>